<organism evidence="2 3">
    <name type="scientific">Verruconis gallopava</name>
    <dbReference type="NCBI Taxonomy" id="253628"/>
    <lineage>
        <taxon>Eukaryota</taxon>
        <taxon>Fungi</taxon>
        <taxon>Dikarya</taxon>
        <taxon>Ascomycota</taxon>
        <taxon>Pezizomycotina</taxon>
        <taxon>Dothideomycetes</taxon>
        <taxon>Pleosporomycetidae</taxon>
        <taxon>Venturiales</taxon>
        <taxon>Sympoventuriaceae</taxon>
        <taxon>Verruconis</taxon>
    </lineage>
</organism>
<feature type="compositionally biased region" description="Pro residues" evidence="1">
    <location>
        <begin position="162"/>
        <end position="174"/>
    </location>
</feature>
<keyword evidence="3" id="KW-1185">Reference proteome</keyword>
<protein>
    <submittedName>
        <fullName evidence="2">Uncharacterized protein</fullName>
    </submittedName>
</protein>
<dbReference type="Proteomes" id="UP000053259">
    <property type="component" value="Unassembled WGS sequence"/>
</dbReference>
<dbReference type="EMBL" id="KN847532">
    <property type="protein sequence ID" value="KIW07501.1"/>
    <property type="molecule type" value="Genomic_DNA"/>
</dbReference>
<name>A0A0D1XXP6_9PEZI</name>
<accession>A0A0D1XXP6</accession>
<dbReference type="GeneID" id="27309439"/>
<feature type="region of interest" description="Disordered" evidence="1">
    <location>
        <begin position="238"/>
        <end position="298"/>
    </location>
</feature>
<dbReference type="InParanoid" id="A0A0D1XXP6"/>
<sequence>MNQDFTASCAVCGGPGEPDCPCEGERLQQCIDQAEKNWIESWVSKIREWATNNAINAVTSMFNKKKEARKEMFKQQVLSIPYFPMYQQHRGRPPLDPHIVYNIQHNLRQAEIRLKEGIDYDWKQCVMRYPDVLAHYYNQIKMTLPPQPESPFGQALASGGQPRPPSVVNPPPPASSVGMSINRAATAPPKKNRDRRSSKVGLPEGINEDAIGVLTAQLNGLQSGPGGLGRANMLHGRTKAATPAPQSTAPPPPRSVRPGTKRRESKEYPKGFGPPPHVPNPPNYDQLRNSLFSAFGRQ</sequence>
<dbReference type="VEuPathDB" id="FungiDB:PV09_01466"/>
<evidence type="ECO:0000313" key="3">
    <source>
        <dbReference type="Proteomes" id="UP000053259"/>
    </source>
</evidence>
<evidence type="ECO:0000313" key="2">
    <source>
        <dbReference type="EMBL" id="KIW07501.1"/>
    </source>
</evidence>
<feature type="region of interest" description="Disordered" evidence="1">
    <location>
        <begin position="148"/>
        <end position="204"/>
    </location>
</feature>
<proteinExistence type="predicted"/>
<dbReference type="AlphaFoldDB" id="A0A0D1XXP6"/>
<dbReference type="OrthoDB" id="5409477at2759"/>
<dbReference type="RefSeq" id="XP_016217370.1">
    <property type="nucleotide sequence ID" value="XM_016354358.1"/>
</dbReference>
<gene>
    <name evidence="2" type="ORF">PV09_01466</name>
</gene>
<reference evidence="2 3" key="1">
    <citation type="submission" date="2015-01" db="EMBL/GenBank/DDBJ databases">
        <title>The Genome Sequence of Ochroconis gallopava CBS43764.</title>
        <authorList>
            <consortium name="The Broad Institute Genomics Platform"/>
            <person name="Cuomo C."/>
            <person name="de Hoog S."/>
            <person name="Gorbushina A."/>
            <person name="Stielow B."/>
            <person name="Teixiera M."/>
            <person name="Abouelleil A."/>
            <person name="Chapman S.B."/>
            <person name="Priest M."/>
            <person name="Young S.K."/>
            <person name="Wortman J."/>
            <person name="Nusbaum C."/>
            <person name="Birren B."/>
        </authorList>
    </citation>
    <scope>NUCLEOTIDE SEQUENCE [LARGE SCALE GENOMIC DNA]</scope>
    <source>
        <strain evidence="2 3">CBS 43764</strain>
    </source>
</reference>
<evidence type="ECO:0000256" key="1">
    <source>
        <dbReference type="SAM" id="MobiDB-lite"/>
    </source>
</evidence>
<dbReference type="HOGENOM" id="CLU_934481_0_0_1"/>
<feature type="compositionally biased region" description="Pro residues" evidence="1">
    <location>
        <begin position="272"/>
        <end position="282"/>
    </location>
</feature>